<keyword evidence="1" id="KW-0472">Membrane</keyword>
<name>A0A7Y8Y0S6_9FLAO</name>
<reference evidence="2 3" key="1">
    <citation type="submission" date="2020-07" db="EMBL/GenBank/DDBJ databases">
        <authorList>
            <person name="Sun Q."/>
        </authorList>
    </citation>
    <scope>NUCLEOTIDE SEQUENCE [LARGE SCALE GENOMIC DNA]</scope>
    <source>
        <strain evidence="2 3">MAH-1</strain>
    </source>
</reference>
<keyword evidence="3" id="KW-1185">Reference proteome</keyword>
<sequence length="432" mass="51329">MNLYILDAIRWLKHKPKRPYSEDKAVLSNLYIIIPVLDEMALVESAVDYFVDLADKYPENKPRICFVTTAREYLMNGSDHNTVTLLEQKIASQDLPVLHFHYHRDGGFMADQIRFALEQIKKKESVDFLVGIYNVDSRPGELEFSKIRDLQQPHERYVLQQYAFYENRRLSGRYSLLSEACLWQTRWSLGFELGRVRHNQRLKGFFKNLPDTLFLRGLRFVLQKFNYTIGHGIFFNSRILEDQHPYPIHFQNEDAYWGYELALRQIEIHPLQTLETAHFTSCIRTYIKQQAVWFNGPLSAFNYYFYYFGRHKKPLSRSFVGLLTSLKLFMHAVYWIFSPYAVLFLLPFLLYHNRLGIVAVCIYIVSLVAYLWIPNKIIAYHFPERKLPKSSFFLGLVFYLLHTFGPLVCCWKLVYVKKEDRKSKTKKMAYEY</sequence>
<dbReference type="EMBL" id="JACBJI010000002">
    <property type="protein sequence ID" value="NYA70496.1"/>
    <property type="molecule type" value="Genomic_DNA"/>
</dbReference>
<feature type="transmembrane region" description="Helical" evidence="1">
    <location>
        <begin position="328"/>
        <end position="348"/>
    </location>
</feature>
<dbReference type="Proteomes" id="UP000535020">
    <property type="component" value="Unassembled WGS sequence"/>
</dbReference>
<evidence type="ECO:0000313" key="3">
    <source>
        <dbReference type="Proteomes" id="UP000535020"/>
    </source>
</evidence>
<evidence type="ECO:0008006" key="4">
    <source>
        <dbReference type="Google" id="ProtNLM"/>
    </source>
</evidence>
<evidence type="ECO:0000256" key="1">
    <source>
        <dbReference type="SAM" id="Phobius"/>
    </source>
</evidence>
<protein>
    <recommendedName>
        <fullName evidence="4">Glycosyltransferase, catalytic subunit of cellulose synthase and poly-beta-1,6-N-acetylglucosamine synthase</fullName>
    </recommendedName>
</protein>
<dbReference type="InterPro" id="IPR029044">
    <property type="entry name" value="Nucleotide-diphossugar_trans"/>
</dbReference>
<accession>A0A7Y8Y0S6</accession>
<gene>
    <name evidence="2" type="ORF">HZF10_06150</name>
</gene>
<feature type="transmembrane region" description="Helical" evidence="1">
    <location>
        <begin position="291"/>
        <end position="308"/>
    </location>
</feature>
<evidence type="ECO:0000313" key="2">
    <source>
        <dbReference type="EMBL" id="NYA70496.1"/>
    </source>
</evidence>
<keyword evidence="1" id="KW-1133">Transmembrane helix</keyword>
<dbReference type="SUPFAM" id="SSF53448">
    <property type="entry name" value="Nucleotide-diphospho-sugar transferases"/>
    <property type="match status" value="1"/>
</dbReference>
<comment type="caution">
    <text evidence="2">The sequence shown here is derived from an EMBL/GenBank/DDBJ whole genome shotgun (WGS) entry which is preliminary data.</text>
</comment>
<keyword evidence="1" id="KW-0812">Transmembrane</keyword>
<feature type="transmembrane region" description="Helical" evidence="1">
    <location>
        <begin position="393"/>
        <end position="414"/>
    </location>
</feature>
<organism evidence="2 3">
    <name type="scientific">Flavobacterium agri</name>
    <dbReference type="NCBI Taxonomy" id="2743471"/>
    <lineage>
        <taxon>Bacteria</taxon>
        <taxon>Pseudomonadati</taxon>
        <taxon>Bacteroidota</taxon>
        <taxon>Flavobacteriia</taxon>
        <taxon>Flavobacteriales</taxon>
        <taxon>Flavobacteriaceae</taxon>
        <taxon>Flavobacterium</taxon>
    </lineage>
</organism>
<feature type="transmembrane region" description="Helical" evidence="1">
    <location>
        <begin position="355"/>
        <end position="373"/>
    </location>
</feature>
<proteinExistence type="predicted"/>
<dbReference type="RefSeq" id="WP_218833178.1">
    <property type="nucleotide sequence ID" value="NZ_JACBJI010000002.1"/>
</dbReference>
<dbReference type="AlphaFoldDB" id="A0A7Y8Y0S6"/>